<organism evidence="5 6">
    <name type="scientific">Paenibacillus hemerocallicola</name>
    <dbReference type="NCBI Taxonomy" id="1172614"/>
    <lineage>
        <taxon>Bacteria</taxon>
        <taxon>Bacillati</taxon>
        <taxon>Bacillota</taxon>
        <taxon>Bacilli</taxon>
        <taxon>Bacillales</taxon>
        <taxon>Paenibacillaceae</taxon>
        <taxon>Paenibacillus</taxon>
    </lineage>
</organism>
<reference evidence="5 6" key="1">
    <citation type="submission" date="2019-05" db="EMBL/GenBank/DDBJ databases">
        <title>We sequenced the genome of Paenibacillus hemerocallicola KCTC 33185 for further insight into its adaptation and study the phylogeny of Paenibacillus.</title>
        <authorList>
            <person name="Narsing Rao M.P."/>
        </authorList>
    </citation>
    <scope>NUCLEOTIDE SEQUENCE [LARGE SCALE GENOMIC DNA]</scope>
    <source>
        <strain evidence="5 6">KCTC 33185</strain>
    </source>
</reference>
<dbReference type="PANTHER" id="PTHR43085:SF57">
    <property type="entry name" value="CARBOHYDRATE KINASE PFKB DOMAIN-CONTAINING PROTEIN"/>
    <property type="match status" value="1"/>
</dbReference>
<evidence type="ECO:0000313" key="6">
    <source>
        <dbReference type="Proteomes" id="UP000307943"/>
    </source>
</evidence>
<gene>
    <name evidence="5" type="ORF">FE784_01370</name>
</gene>
<dbReference type="Pfam" id="PF00294">
    <property type="entry name" value="PfkB"/>
    <property type="match status" value="1"/>
</dbReference>
<evidence type="ECO:0000256" key="2">
    <source>
        <dbReference type="ARBA" id="ARBA00022679"/>
    </source>
</evidence>
<evidence type="ECO:0000313" key="5">
    <source>
        <dbReference type="EMBL" id="TNJ68401.1"/>
    </source>
</evidence>
<dbReference type="PANTHER" id="PTHR43085">
    <property type="entry name" value="HEXOKINASE FAMILY MEMBER"/>
    <property type="match status" value="1"/>
</dbReference>
<protein>
    <submittedName>
        <fullName evidence="5">Carbohydrate kinase family protein</fullName>
    </submittedName>
</protein>
<evidence type="ECO:0000256" key="3">
    <source>
        <dbReference type="ARBA" id="ARBA00022777"/>
    </source>
</evidence>
<dbReference type="OrthoDB" id="9813569at2"/>
<name>A0A5C4TH40_9BACL</name>
<keyword evidence="2" id="KW-0808">Transferase</keyword>
<comment type="similarity">
    <text evidence="1">Belongs to the carbohydrate kinase PfkB family.</text>
</comment>
<accession>A0A5C4TH40</accession>
<evidence type="ECO:0000256" key="1">
    <source>
        <dbReference type="ARBA" id="ARBA00010688"/>
    </source>
</evidence>
<dbReference type="GO" id="GO:0016301">
    <property type="term" value="F:kinase activity"/>
    <property type="evidence" value="ECO:0007669"/>
    <property type="project" value="UniProtKB-KW"/>
</dbReference>
<comment type="caution">
    <text evidence="5">The sequence shown here is derived from an EMBL/GenBank/DDBJ whole genome shotgun (WGS) entry which is preliminary data.</text>
</comment>
<dbReference type="SUPFAM" id="SSF53613">
    <property type="entry name" value="Ribokinase-like"/>
    <property type="match status" value="1"/>
</dbReference>
<dbReference type="InterPro" id="IPR011611">
    <property type="entry name" value="PfkB_dom"/>
</dbReference>
<evidence type="ECO:0000259" key="4">
    <source>
        <dbReference type="Pfam" id="PF00294"/>
    </source>
</evidence>
<dbReference type="InterPro" id="IPR029056">
    <property type="entry name" value="Ribokinase-like"/>
</dbReference>
<dbReference type="Gene3D" id="3.40.1190.20">
    <property type="match status" value="1"/>
</dbReference>
<keyword evidence="3 5" id="KW-0418">Kinase</keyword>
<dbReference type="InterPro" id="IPR050306">
    <property type="entry name" value="PfkB_Carbo_kinase"/>
</dbReference>
<dbReference type="Proteomes" id="UP000307943">
    <property type="component" value="Unassembled WGS sequence"/>
</dbReference>
<keyword evidence="6" id="KW-1185">Reference proteome</keyword>
<dbReference type="EMBL" id="VDCQ01000001">
    <property type="protein sequence ID" value="TNJ68401.1"/>
    <property type="molecule type" value="Genomic_DNA"/>
</dbReference>
<sequence length="400" mass="41987">MAPDKQTDVIVAGHICLDLIPDMGQAGLAALAEPGALVHVGGAVLSTGGTVANSGLALHRLGVAVKLMGKVGDDAFGRLIMEALGKHSPRMADGMIVSGGEQSSYSIVISPSGSDRIFLHCPGTNDTFKADDVSEESLDGAKLLHFGYPPLMKEMYENDGRELEKLLAKAKAKGLTVSLDMSRPDPDSPSGKVDWRSILKRILPYVDLYLPSWEETVFMLGSDRSGSGANGGAQASVSAHDLASISGQLVEMGAAVVGIKLGEEGLYVRTTGDADRMSRIGAAMPSTIADWRERELLAPCFETTVVGTTGAGDCTIAGFLCGLLHGLPLEETMTAAVAVGACSVETLDATSGIVPWTSVVRRIEKGWRRRAPGLPLEGWTPGTDGVAWIGPYDKSRTNPV</sequence>
<feature type="domain" description="Carbohydrate kinase PfkB" evidence="4">
    <location>
        <begin position="7"/>
        <end position="351"/>
    </location>
</feature>
<dbReference type="AlphaFoldDB" id="A0A5C4TH40"/>
<proteinExistence type="inferred from homology"/>